<dbReference type="Pfam" id="PF19848">
    <property type="entry name" value="DUF6323"/>
    <property type="match status" value="1"/>
</dbReference>
<dbReference type="AlphaFoldDB" id="A0A0D0G8L5"/>
<gene>
    <name evidence="1" type="ORF">B4167_1055</name>
</gene>
<name>A0A0D0G8L5_9BACI</name>
<organism evidence="1 2">
    <name type="scientific">Caldibacillus thermoamylovorans</name>
    <dbReference type="NCBI Taxonomy" id="35841"/>
    <lineage>
        <taxon>Bacteria</taxon>
        <taxon>Bacillati</taxon>
        <taxon>Bacillota</taxon>
        <taxon>Bacilli</taxon>
        <taxon>Bacillales</taxon>
        <taxon>Bacillaceae</taxon>
        <taxon>Caldibacillus</taxon>
    </lineage>
</organism>
<proteinExistence type="predicted"/>
<dbReference type="RefSeq" id="WP_041844659.1">
    <property type="nucleotide sequence ID" value="NZ_JAMAXM010000004.1"/>
</dbReference>
<dbReference type="OrthoDB" id="1707441at2"/>
<protein>
    <submittedName>
        <fullName evidence="1">Uncharacterized protein</fullName>
    </submittedName>
</protein>
<sequence length="159" mass="18824">MLLPQFFQSLDISILEKYTDEVLKVNEKTKQYGLVLTSNEIKDMIISRNQILYNYGRVETDISVIKELAEVFCTSPYIDNKNYQLTLNELQEIFYYMKNETEDRISDSQLVDIIREYFDGVCGGSLELLKSKLDEFAQRFRSDVRFRKSVFEGDEHLWD</sequence>
<dbReference type="EMBL" id="JXLU01000095">
    <property type="protein sequence ID" value="KIO72365.1"/>
    <property type="molecule type" value="Genomic_DNA"/>
</dbReference>
<reference evidence="1 2" key="1">
    <citation type="submission" date="2015-01" db="EMBL/GenBank/DDBJ databases">
        <title>Draft Genome Sequences of Four Bacillus thermoamylovorans Strains, Isolated From Food Products.</title>
        <authorList>
            <person name="Krawcyk A.O."/>
            <person name="Berendsen E.M."/>
            <person name="Eijlander R.T."/>
            <person name="de Jong A."/>
            <person name="Wells-Bennik M."/>
            <person name="Kuipers O.P."/>
        </authorList>
    </citation>
    <scope>NUCLEOTIDE SEQUENCE [LARGE SCALE GENOMIC DNA]</scope>
    <source>
        <strain evidence="1 2">B4167</strain>
    </source>
</reference>
<dbReference type="InterPro" id="IPR046286">
    <property type="entry name" value="DUF6323"/>
</dbReference>
<evidence type="ECO:0000313" key="1">
    <source>
        <dbReference type="EMBL" id="KIO72365.1"/>
    </source>
</evidence>
<accession>A0A0D0G8L5</accession>
<comment type="caution">
    <text evidence="1">The sequence shown here is derived from an EMBL/GenBank/DDBJ whole genome shotgun (WGS) entry which is preliminary data.</text>
</comment>
<evidence type="ECO:0000313" key="2">
    <source>
        <dbReference type="Proteomes" id="UP000032076"/>
    </source>
</evidence>
<dbReference type="Proteomes" id="UP000032076">
    <property type="component" value="Unassembled WGS sequence"/>
</dbReference>